<evidence type="ECO:0000256" key="1">
    <source>
        <dbReference type="SAM" id="SignalP"/>
    </source>
</evidence>
<protein>
    <submittedName>
        <fullName evidence="2">Uncharacterized protein</fullName>
    </submittedName>
</protein>
<keyword evidence="1" id="KW-0732">Signal</keyword>
<comment type="caution">
    <text evidence="2">The sequence shown here is derived from an EMBL/GenBank/DDBJ whole genome shotgun (WGS) entry which is preliminary data.</text>
</comment>
<reference evidence="2 3" key="1">
    <citation type="submission" date="2018-11" db="EMBL/GenBank/DDBJ databases">
        <authorList>
            <person name="Mardanov A.V."/>
            <person name="Ravin N.V."/>
            <person name="Dedysh S.N."/>
        </authorList>
    </citation>
    <scope>NUCLEOTIDE SEQUENCE [LARGE SCALE GENOMIC DNA]</scope>
    <source>
        <strain evidence="2 3">AF10</strain>
    </source>
</reference>
<accession>A0A4Q0SZK3</accession>
<feature type="chain" id="PRO_5020759248" evidence="1">
    <location>
        <begin position="26"/>
        <end position="238"/>
    </location>
</feature>
<dbReference type="Proteomes" id="UP000289437">
    <property type="component" value="Unassembled WGS sequence"/>
</dbReference>
<keyword evidence="3" id="KW-1185">Reference proteome</keyword>
<evidence type="ECO:0000313" key="3">
    <source>
        <dbReference type="Proteomes" id="UP000289437"/>
    </source>
</evidence>
<evidence type="ECO:0000313" key="2">
    <source>
        <dbReference type="EMBL" id="RXH54516.1"/>
    </source>
</evidence>
<gene>
    <name evidence="2" type="ORF">GRAN_3619</name>
</gene>
<organism evidence="2 3">
    <name type="scientific">Granulicella sibirica</name>
    <dbReference type="NCBI Taxonomy" id="2479048"/>
    <lineage>
        <taxon>Bacteria</taxon>
        <taxon>Pseudomonadati</taxon>
        <taxon>Acidobacteriota</taxon>
        <taxon>Terriglobia</taxon>
        <taxon>Terriglobales</taxon>
        <taxon>Acidobacteriaceae</taxon>
        <taxon>Granulicella</taxon>
    </lineage>
</organism>
<name>A0A4Q0SZK3_9BACT</name>
<dbReference type="EMBL" id="RDSM01000003">
    <property type="protein sequence ID" value="RXH54516.1"/>
    <property type="molecule type" value="Genomic_DNA"/>
</dbReference>
<feature type="signal peptide" evidence="1">
    <location>
        <begin position="1"/>
        <end position="25"/>
    </location>
</feature>
<dbReference type="AlphaFoldDB" id="A0A4Q0SZK3"/>
<sequence length="238" mass="26380">MQTLRSAPVPLLIALSFAGFTHTSAEEPKPAKPPKTHAVTLGPVRKVPYTPAETDRNNRNEESTTLKVRALFVDTRQREWTMGEPHDVTDRSFTVRRALRINDRLPTEAEDRWTWQPGPWLLVDRVTGHIAAIHLPDFDPVASDAVWFRDYAAYCGTGQTAKGGLYAVVAQLGARHAVIQKQIGRWPQPDHFIPVCQPAAWQRQPMRVTLQPTGGEASTFDIVGSAAIVEEGDAADDN</sequence>
<proteinExistence type="predicted"/>
<dbReference type="OrthoDB" id="115311at2"/>
<reference evidence="3" key="2">
    <citation type="submission" date="2019-02" db="EMBL/GenBank/DDBJ databases">
        <title>Granulicella sibirica sp. nov., a psychrotolerant acidobacterium isolated from an organic soil layer in forested tundra, West Siberia.</title>
        <authorList>
            <person name="Oshkin I.Y."/>
            <person name="Kulichevskaya I.S."/>
            <person name="Rijpstra W.I.C."/>
            <person name="Sinninghe Damste J.S."/>
            <person name="Rakitin A.L."/>
            <person name="Ravin N.V."/>
            <person name="Dedysh S.N."/>
        </authorList>
    </citation>
    <scope>NUCLEOTIDE SEQUENCE [LARGE SCALE GENOMIC DNA]</scope>
    <source>
        <strain evidence="3">AF10</strain>
    </source>
</reference>